<evidence type="ECO:0000256" key="12">
    <source>
        <dbReference type="SAM" id="MobiDB-lite"/>
    </source>
</evidence>
<evidence type="ECO:0000313" key="16">
    <source>
        <dbReference type="Proteomes" id="UP000198614"/>
    </source>
</evidence>
<dbReference type="PROSITE" id="PS00211">
    <property type="entry name" value="ABC_TRANSPORTER_1"/>
    <property type="match status" value="1"/>
</dbReference>
<dbReference type="GO" id="GO:0016887">
    <property type="term" value="F:ATP hydrolysis activity"/>
    <property type="evidence" value="ECO:0007669"/>
    <property type="project" value="InterPro"/>
</dbReference>
<evidence type="ECO:0000256" key="6">
    <source>
        <dbReference type="ARBA" id="ARBA00022692"/>
    </source>
</evidence>
<dbReference type="GO" id="GO:0005524">
    <property type="term" value="F:ATP binding"/>
    <property type="evidence" value="ECO:0007669"/>
    <property type="project" value="UniProtKB-KW"/>
</dbReference>
<keyword evidence="6 11" id="KW-0812">Transmembrane</keyword>
<feature type="transmembrane region" description="Helical" evidence="11">
    <location>
        <begin position="34"/>
        <end position="53"/>
    </location>
</feature>
<feature type="transmembrane region" description="Helical" evidence="11">
    <location>
        <begin position="212"/>
        <end position="236"/>
    </location>
</feature>
<sequence length="647" mass="68249">MTTTAPETPTALPAAADAHRGILRSVLRTPRGSIAGGFLLLLILATLLAPVLAPADPLRQNLHHVLETPSSRYWLGTDSLGRDLLSRLLYGGRPALAGVLEGVLAQLVVAVPLGVATGYLGGRFDRFVMRVCDIVMSVPTIVILLGVLTIFDRSIAAAMITLGVLSAAGTLRVVRGAAMTVRQELYVSAAELLGLGRVQIIFRHILPRCRGVIIVQTSLFAAVAIGIQTGLTFLGLGPPPPSPTWGGMINESAVTLSRAPWLLVPAGGLIALTVLAFGILGDVVRDVTAQSHTSSGGLRARPASGRRTAEAPVEEPGSGTEAPALLRVRDLDVTFLTPRGEREVLTEVGFDVRAGRTLGLVGESGSGKSVTARAVLGLLEANGAVTGGSVRFRGRELTRASRKELAAIRGTGIALISQEPMVALDPSFRIGAQLGEVVRAHTRMSRGAARRRVLELLEMVELPDPEEIVTRYPFQISGGMAQRVAIAAALAGSPELLIADEPTTALDVTVQADILALLRRIQADTGMAVLIVTHDWGVVADICSDVAVMYAGQVVESAPVEDVFARPSHPYTAALMAAGPEHAPRRTPIKAVEGTVPPPGDRPAGCRFRTRCPLAEADCAKQEIPLLPVGEHRTSRCIHTAHLEARR</sequence>
<dbReference type="CDD" id="cd03257">
    <property type="entry name" value="ABC_NikE_OppD_transporters"/>
    <property type="match status" value="1"/>
</dbReference>
<gene>
    <name evidence="15" type="ORF">SAMN05216260_112164</name>
</gene>
<evidence type="ECO:0000256" key="1">
    <source>
        <dbReference type="ARBA" id="ARBA00004141"/>
    </source>
</evidence>
<feature type="transmembrane region" description="Helical" evidence="11">
    <location>
        <begin position="95"/>
        <end position="120"/>
    </location>
</feature>
<dbReference type="Proteomes" id="UP000198614">
    <property type="component" value="Unassembled WGS sequence"/>
</dbReference>
<accession>A0A1G7Q8A3</accession>
<evidence type="ECO:0000256" key="7">
    <source>
        <dbReference type="ARBA" id="ARBA00022741"/>
    </source>
</evidence>
<dbReference type="SUPFAM" id="SSF161098">
    <property type="entry name" value="MetI-like"/>
    <property type="match status" value="1"/>
</dbReference>
<keyword evidence="9 11" id="KW-1133">Transmembrane helix</keyword>
<dbReference type="PROSITE" id="PS50893">
    <property type="entry name" value="ABC_TRANSPORTER_2"/>
    <property type="match status" value="1"/>
</dbReference>
<protein>
    <submittedName>
        <fullName evidence="15">Peptide/nickel transport system permease protein</fullName>
    </submittedName>
</protein>
<dbReference type="FunFam" id="3.40.50.300:FF:000016">
    <property type="entry name" value="Oligopeptide ABC transporter ATP-binding component"/>
    <property type="match status" value="1"/>
</dbReference>
<dbReference type="InterPro" id="IPR013563">
    <property type="entry name" value="Oligopep_ABC_C"/>
</dbReference>
<dbReference type="NCBIfam" id="TIGR01727">
    <property type="entry name" value="oligo_HPY"/>
    <property type="match status" value="1"/>
</dbReference>
<dbReference type="PROSITE" id="PS50928">
    <property type="entry name" value="ABC_TM1"/>
    <property type="match status" value="1"/>
</dbReference>
<evidence type="ECO:0000256" key="2">
    <source>
        <dbReference type="ARBA" id="ARBA00004202"/>
    </source>
</evidence>
<dbReference type="InterPro" id="IPR050388">
    <property type="entry name" value="ABC_Ni/Peptide_Import"/>
</dbReference>
<evidence type="ECO:0000313" key="15">
    <source>
        <dbReference type="EMBL" id="SDF94695.1"/>
    </source>
</evidence>
<dbReference type="OrthoDB" id="9809030at2"/>
<evidence type="ECO:0000256" key="4">
    <source>
        <dbReference type="ARBA" id="ARBA00022448"/>
    </source>
</evidence>
<dbReference type="InterPro" id="IPR003439">
    <property type="entry name" value="ABC_transporter-like_ATP-bd"/>
</dbReference>
<dbReference type="InterPro" id="IPR027417">
    <property type="entry name" value="P-loop_NTPase"/>
</dbReference>
<evidence type="ECO:0000256" key="8">
    <source>
        <dbReference type="ARBA" id="ARBA00022840"/>
    </source>
</evidence>
<feature type="domain" description="ABC transporter" evidence="13">
    <location>
        <begin position="328"/>
        <end position="576"/>
    </location>
</feature>
<keyword evidence="4 11" id="KW-0813">Transport</keyword>
<comment type="similarity">
    <text evidence="3">Belongs to the ABC transporter superfamily.</text>
</comment>
<evidence type="ECO:0000259" key="13">
    <source>
        <dbReference type="PROSITE" id="PS50893"/>
    </source>
</evidence>
<comment type="similarity">
    <text evidence="11">Belongs to the binding-protein-dependent transport system permease family.</text>
</comment>
<evidence type="ECO:0000259" key="14">
    <source>
        <dbReference type="PROSITE" id="PS50928"/>
    </source>
</evidence>
<dbReference type="InterPro" id="IPR003593">
    <property type="entry name" value="AAA+_ATPase"/>
</dbReference>
<feature type="transmembrane region" description="Helical" evidence="11">
    <location>
        <begin position="154"/>
        <end position="174"/>
    </location>
</feature>
<dbReference type="Pfam" id="PF08352">
    <property type="entry name" value="oligo_HPY"/>
    <property type="match status" value="1"/>
</dbReference>
<organism evidence="15 16">
    <name type="scientific">Streptomyces griseoaurantiacus</name>
    <dbReference type="NCBI Taxonomy" id="68213"/>
    <lineage>
        <taxon>Bacteria</taxon>
        <taxon>Bacillati</taxon>
        <taxon>Actinomycetota</taxon>
        <taxon>Actinomycetes</taxon>
        <taxon>Kitasatosporales</taxon>
        <taxon>Streptomycetaceae</taxon>
        <taxon>Streptomyces</taxon>
        <taxon>Streptomyces aurantiacus group</taxon>
    </lineage>
</organism>
<feature type="region of interest" description="Disordered" evidence="12">
    <location>
        <begin position="291"/>
        <end position="320"/>
    </location>
</feature>
<dbReference type="SMART" id="SM00382">
    <property type="entry name" value="AAA"/>
    <property type="match status" value="1"/>
</dbReference>
<dbReference type="Pfam" id="PF00005">
    <property type="entry name" value="ABC_tran"/>
    <property type="match status" value="1"/>
</dbReference>
<dbReference type="InterPro" id="IPR035906">
    <property type="entry name" value="MetI-like_sf"/>
</dbReference>
<keyword evidence="10 11" id="KW-0472">Membrane</keyword>
<comment type="subcellular location">
    <subcellularLocation>
        <location evidence="11">Cell membrane</location>
        <topology evidence="11">Multi-pass membrane protein</topology>
    </subcellularLocation>
    <subcellularLocation>
        <location evidence="2">Cell membrane</location>
        <topology evidence="2">Peripheral membrane protein</topology>
    </subcellularLocation>
    <subcellularLocation>
        <location evidence="1">Membrane</location>
        <topology evidence="1">Multi-pass membrane protein</topology>
    </subcellularLocation>
</comment>
<evidence type="ECO:0000256" key="11">
    <source>
        <dbReference type="RuleBase" id="RU363032"/>
    </source>
</evidence>
<evidence type="ECO:0000256" key="5">
    <source>
        <dbReference type="ARBA" id="ARBA00022475"/>
    </source>
</evidence>
<dbReference type="AlphaFoldDB" id="A0A1G7Q8A3"/>
<keyword evidence="8" id="KW-0067">ATP-binding</keyword>
<dbReference type="InterPro" id="IPR000515">
    <property type="entry name" value="MetI-like"/>
</dbReference>
<dbReference type="Pfam" id="PF00528">
    <property type="entry name" value="BPD_transp_1"/>
    <property type="match status" value="1"/>
</dbReference>
<evidence type="ECO:0000256" key="3">
    <source>
        <dbReference type="ARBA" id="ARBA00005417"/>
    </source>
</evidence>
<dbReference type="PANTHER" id="PTHR43297:SF2">
    <property type="entry name" value="DIPEPTIDE TRANSPORT ATP-BINDING PROTEIN DPPD"/>
    <property type="match status" value="1"/>
</dbReference>
<dbReference type="Gene3D" id="1.10.3720.10">
    <property type="entry name" value="MetI-like"/>
    <property type="match status" value="1"/>
</dbReference>
<feature type="transmembrane region" description="Helical" evidence="11">
    <location>
        <begin position="261"/>
        <end position="280"/>
    </location>
</feature>
<keyword evidence="5" id="KW-1003">Cell membrane</keyword>
<dbReference type="InterPro" id="IPR017871">
    <property type="entry name" value="ABC_transporter-like_CS"/>
</dbReference>
<feature type="domain" description="ABC transmembrane type-1" evidence="14">
    <location>
        <begin position="96"/>
        <end position="281"/>
    </location>
</feature>
<reference evidence="15 16" key="1">
    <citation type="submission" date="2016-10" db="EMBL/GenBank/DDBJ databases">
        <authorList>
            <person name="de Groot N.N."/>
        </authorList>
    </citation>
    <scope>NUCLEOTIDE SEQUENCE [LARGE SCALE GENOMIC DNA]</scope>
    <source>
        <strain evidence="15 16">CGMCC 4.1859</strain>
    </source>
</reference>
<dbReference type="CDD" id="cd06261">
    <property type="entry name" value="TM_PBP2"/>
    <property type="match status" value="1"/>
</dbReference>
<dbReference type="EMBL" id="FNAX01000012">
    <property type="protein sequence ID" value="SDF94695.1"/>
    <property type="molecule type" value="Genomic_DNA"/>
</dbReference>
<dbReference type="GO" id="GO:0005886">
    <property type="term" value="C:plasma membrane"/>
    <property type="evidence" value="ECO:0007669"/>
    <property type="project" value="UniProtKB-SubCell"/>
</dbReference>
<evidence type="ECO:0000256" key="10">
    <source>
        <dbReference type="ARBA" id="ARBA00023136"/>
    </source>
</evidence>
<name>A0A1G7Q8A3_9ACTN</name>
<proteinExistence type="inferred from homology"/>
<dbReference type="GO" id="GO:0055085">
    <property type="term" value="P:transmembrane transport"/>
    <property type="evidence" value="ECO:0007669"/>
    <property type="project" value="InterPro"/>
</dbReference>
<dbReference type="Gene3D" id="3.40.50.300">
    <property type="entry name" value="P-loop containing nucleotide triphosphate hydrolases"/>
    <property type="match status" value="1"/>
</dbReference>
<dbReference type="GO" id="GO:0015833">
    <property type="term" value="P:peptide transport"/>
    <property type="evidence" value="ECO:0007669"/>
    <property type="project" value="InterPro"/>
</dbReference>
<dbReference type="SUPFAM" id="SSF52540">
    <property type="entry name" value="P-loop containing nucleoside triphosphate hydrolases"/>
    <property type="match status" value="1"/>
</dbReference>
<evidence type="ECO:0000256" key="9">
    <source>
        <dbReference type="ARBA" id="ARBA00022989"/>
    </source>
</evidence>
<keyword evidence="7" id="KW-0547">Nucleotide-binding</keyword>
<feature type="transmembrane region" description="Helical" evidence="11">
    <location>
        <begin position="127"/>
        <end position="148"/>
    </location>
</feature>
<dbReference type="PANTHER" id="PTHR43297">
    <property type="entry name" value="OLIGOPEPTIDE TRANSPORT ATP-BINDING PROTEIN APPD"/>
    <property type="match status" value="1"/>
</dbReference>